<protein>
    <submittedName>
        <fullName evidence="4">CRAL-TRIO domain-containing protein</fullName>
    </submittedName>
</protein>
<sequence>MQSLNYLDLVESSVKWALHAMNIFGVFDRNFVTIQDVYDIVKEITPVADYIPGGAIGLDKHGNVIVLHPIGDLRPRKILERVKVSELIKAAAYECEGVQFVLRAEERRRGKRLGVVLINDLQGLSLELVTSVKAIKIYFLVIQAVQKMFADSAVKIYVVNAPFAILALWSMMERIVAKDTVKKIEVLGSNFKNILVENHGAESLPTFYGGTMEFTYKRSGGEVDPLLIEQSEASIRDAKNRFATDLKTISVCARQEERVAVDIEIPGSKLSWYFESSNDIEFGVEHEGVEVWPKFKISTEYVPEYNEIVCKQSGRYELVFSNKDGLIWSKKVQYSYLVDVPPS</sequence>
<dbReference type="WBParaSite" id="EVEC_0001211001-mRNA-1">
    <property type="protein sequence ID" value="EVEC_0001211001-mRNA-1"/>
    <property type="gene ID" value="EVEC_0001211001"/>
</dbReference>
<evidence type="ECO:0000313" key="2">
    <source>
        <dbReference type="EMBL" id="VDD96597.1"/>
    </source>
</evidence>
<feature type="domain" description="CRAL-TRIO" evidence="1">
    <location>
        <begin position="43"/>
        <end position="216"/>
    </location>
</feature>
<dbReference type="InterPro" id="IPR036598">
    <property type="entry name" value="GOLD_dom_sf"/>
</dbReference>
<name>A0A0N4VMF2_ENTVE</name>
<organism evidence="4">
    <name type="scientific">Enterobius vermicularis</name>
    <name type="common">Human pinworm</name>
    <dbReference type="NCBI Taxonomy" id="51028"/>
    <lineage>
        <taxon>Eukaryota</taxon>
        <taxon>Metazoa</taxon>
        <taxon>Ecdysozoa</taxon>
        <taxon>Nematoda</taxon>
        <taxon>Chromadorea</taxon>
        <taxon>Rhabditida</taxon>
        <taxon>Spirurina</taxon>
        <taxon>Oxyuridomorpha</taxon>
        <taxon>Oxyuroidea</taxon>
        <taxon>Oxyuridae</taxon>
        <taxon>Enterobius</taxon>
    </lineage>
</organism>
<dbReference type="Pfam" id="PF00650">
    <property type="entry name" value="CRAL_TRIO"/>
    <property type="match status" value="1"/>
</dbReference>
<dbReference type="GO" id="GO:0005737">
    <property type="term" value="C:cytoplasm"/>
    <property type="evidence" value="ECO:0007669"/>
    <property type="project" value="TreeGrafter"/>
</dbReference>
<reference evidence="2 3" key="2">
    <citation type="submission" date="2018-10" db="EMBL/GenBank/DDBJ databases">
        <authorList>
            <consortium name="Pathogen Informatics"/>
        </authorList>
    </citation>
    <scope>NUCLEOTIDE SEQUENCE [LARGE SCALE GENOMIC DNA]</scope>
</reference>
<dbReference type="PANTHER" id="PTHR23324:SF88">
    <property type="entry name" value="CRAL-TRIO DOMAIN-CONTAINING PROTEIN"/>
    <property type="match status" value="1"/>
</dbReference>
<dbReference type="OrthoDB" id="1434354at2759"/>
<dbReference type="PROSITE" id="PS50191">
    <property type="entry name" value="CRAL_TRIO"/>
    <property type="match status" value="1"/>
</dbReference>
<dbReference type="InterPro" id="IPR051064">
    <property type="entry name" value="SEC14/CRAL-TRIO_domain"/>
</dbReference>
<dbReference type="Gene3D" id="2.60.120.680">
    <property type="entry name" value="GOLD domain"/>
    <property type="match status" value="1"/>
</dbReference>
<dbReference type="CDD" id="cd00170">
    <property type="entry name" value="SEC14"/>
    <property type="match status" value="1"/>
</dbReference>
<dbReference type="EMBL" id="UXUI01011908">
    <property type="protein sequence ID" value="VDD96597.1"/>
    <property type="molecule type" value="Genomic_DNA"/>
</dbReference>
<dbReference type="SUPFAM" id="SSF52087">
    <property type="entry name" value="CRAL/TRIO domain"/>
    <property type="match status" value="1"/>
</dbReference>
<dbReference type="AlphaFoldDB" id="A0A0N4VMF2"/>
<gene>
    <name evidence="2" type="ORF">EVEC_LOCUS11348</name>
</gene>
<dbReference type="InterPro" id="IPR036865">
    <property type="entry name" value="CRAL-TRIO_dom_sf"/>
</dbReference>
<proteinExistence type="predicted"/>
<evidence type="ECO:0000313" key="3">
    <source>
        <dbReference type="Proteomes" id="UP000274131"/>
    </source>
</evidence>
<dbReference type="InterPro" id="IPR001251">
    <property type="entry name" value="CRAL-TRIO_dom"/>
</dbReference>
<reference evidence="4" key="1">
    <citation type="submission" date="2017-02" db="UniProtKB">
        <authorList>
            <consortium name="WormBaseParasite"/>
        </authorList>
    </citation>
    <scope>IDENTIFICATION</scope>
</reference>
<dbReference type="Proteomes" id="UP000274131">
    <property type="component" value="Unassembled WGS sequence"/>
</dbReference>
<dbReference type="SMART" id="SM00516">
    <property type="entry name" value="SEC14"/>
    <property type="match status" value="1"/>
</dbReference>
<evidence type="ECO:0000313" key="4">
    <source>
        <dbReference type="WBParaSite" id="EVEC_0001211001-mRNA-1"/>
    </source>
</evidence>
<dbReference type="STRING" id="51028.A0A0N4VMF2"/>
<accession>A0A0N4VMF2</accession>
<evidence type="ECO:0000259" key="1">
    <source>
        <dbReference type="PROSITE" id="PS50191"/>
    </source>
</evidence>
<keyword evidence="3" id="KW-1185">Reference proteome</keyword>
<dbReference type="SUPFAM" id="SSF101576">
    <property type="entry name" value="Supernatant protein factor (SPF), C-terminal domain"/>
    <property type="match status" value="1"/>
</dbReference>
<dbReference type="Gene3D" id="3.40.525.10">
    <property type="entry name" value="CRAL-TRIO lipid binding domain"/>
    <property type="match status" value="1"/>
</dbReference>
<dbReference type="PANTHER" id="PTHR23324">
    <property type="entry name" value="SEC14 RELATED PROTEIN"/>
    <property type="match status" value="1"/>
</dbReference>